<evidence type="ECO:0000313" key="2">
    <source>
        <dbReference type="Proteomes" id="UP000031552"/>
    </source>
</evidence>
<dbReference type="EMBL" id="CCEJ010000005">
    <property type="protein sequence ID" value="CDR34101.1"/>
    <property type="molecule type" value="Genomic_DNA"/>
</dbReference>
<proteinExistence type="predicted"/>
<comment type="caution">
    <text evidence="1">The sequence shown here is derived from an EMBL/GenBank/DDBJ whole genome shotgun (WGS) entry which is preliminary data.</text>
</comment>
<gene>
    <name evidence="1" type="ORF">CSEC_1281</name>
</gene>
<reference evidence="1" key="1">
    <citation type="submission" date="2013-12" db="EMBL/GenBank/DDBJ databases">
        <authorList>
            <person name="Linke B."/>
        </authorList>
    </citation>
    <scope>NUCLEOTIDE SEQUENCE [LARGE SCALE GENOMIC DNA]</scope>
    <source>
        <strain evidence="1">CRIB-18</strain>
    </source>
</reference>
<sequence>MIKSTERADVSRKDFYLEESSRGLPWKPLELHYTFLEKVHLKLSEWSITQDITFQGKVILEIEETFLNPASVHLVGLKGLKIKSNAIVNEGFLETARGSLKLKSSSLRNTGEIASSKKLVIQKPSPEEILAYGENLGKLFGKEGVFIELPAFKNEKEIRSSLGPVEIITQEDLSLSGLVIAEEEIKLLSKNGFISTEKALLITPKKIVLSSLKEGDRDVWAIKDANSIWHASKVKIKAKTPGIHLSGTHVSSGLKIVSLGMIKINDLMLEAFKNSLNIDSKGKIEIIDSKILSGATLKTEDDIRVENSKFLGKSDLLSFESSSTVGLKASQFKNFDALRIKSQTTHIWQCFFSVESLSETSVKEHIWQKVRVFIQENDFYLKGGLAEFTEVKIYSKGSQRMRLEEADFFQVEQKSLSGSIATEVSKDSAYIQSKAEAKKGNLLQKALNLKIKKTNFVAGKEFKLKAKHELRVKKSDLEGWESLYLKSFIQRLYEVDLKSYGLSRIKAQKLYSLHLLVFSKSELEVGVLEEASLVKGNFKADKKISLVSQTSYLDVSQSEFVTSAVSLEAEAQIDLPDTKWTLSGKAHLLSKSGPINAKQSRWSGVGEGEVYLQALNGSLNLDFATMDLAQKIYVLALFIHTEGSLFKNKRTIDFDARHLALKDSKFESLYENILLQGKQFLLLENVESKAIHGKINHLSEGYFDEKEGNLEADRVNRAGKKLYLEKVTESAKSLEVSAASASFKEYSTRTETMQIVSEEKLQSRDSHYASSEMVFKASSLSQENDDLQFSTLSLEAGRDLTQKNSSFEGTKSHAEVLQGDARIDNCDLKLERSEVTSDSLSFTQNKAAGFHLFQTKESQTLTGNTFRDSDLSLDSLGTLSMEGNKIEGEGLEASSRAVRLTNNQIELTSKLTLNANAVDVEKTEARTEKGISVTSVEKLSIDRSTLTSSEAVSLKGENTKISKTNLESEDLTEILGTNAELKEVHILDKVTKIDFEKASLDEITVRGERFDIKAQDLGIKDSEFTVDVISENAFHLNSLRTQTNAKHLSREAEKMTLTRGHDTAEVIIEKAKEAHKDFHTTRAYTLDETIDSLTLYQSKVCVEEGKIETKDFTMAESLLQSHDLKVLGGHLEAAESKIEGKVSFEEAKAEFLSCELRGETQVKGEEEVKLLNTKVEGSFGLEGGELIAPELEVKEGPFSAKGKHLWMPGLEADLEESLHIETEKNASLSYSNVASKDFSIKADTLQAKEIEANVKGEHQFITKGTQDLYRAKMNSENHLSYQTEGVLYHKEAESKAKATTVIAPFLDNTMGGFEGDLEVIVPDIENKGGTFDICSNSSYIETDKLTHSKDSKIKGPGSLQIVSKEPHVEESEVKIGGSYQLQAPKINIDTDLEANKLHLLATQDTITIEEGRKVDIEDEAILEGLSVKVLGTLETPGSLSIHQKIFLALKNVRGDKCLAFSSDSSITLLEPVVTKGTFKLISLGNIATYAPITAGDQFIVSGQIMNFYKKIDASGRAILQGKEAHFRRMEAFFRKGINAEVEDFISHTSDLHIIGDPDEESVINTHRFILESTTIPWGRGYTAFRYPHTPSTFTHENSNLIVNATEIARNLGSHILVRGGDLTLTGKDIDCLNSMHVHSWYEEAGTYHTRRCMGFGKKKKHTLWVRRHVWVVDGPSLFEVEHVYYINLIGNLRNNGSMIARKIVLTKVKDLFVGFFNRTVESPTSLPPNLPHIEGLPALIPGGQFQASEEIEGRVEGLFHLTGVAGARKVKLHIKKLLLEALVVQRLTQVPHYRRYGRVKVSSEITECAQPGGQLKGEKIKLTLDEPSFNRGGQIEANKYRVRGSDFTQEALELKTIHYLDPGRVSPFRKLDGFSRKTVYHKATTNVYDAKMHWGGTFKNIASEVVTHTLFLEAIGDIIQENRAAAFTHTRKKGWTKSKELQTITFAIACIVGSGRQHLKSHKNISIEGELGSYLDKLKVEAKGPIELLSKSYKVRNKYKGIRVGIGQFQAPVDTIDGEVTLRPHVFGGTKASFKSETAFLGLAPFLAVAHGNLKIKAPKTTIKVHKEHHSHHTKTFKIGLNAFGLNFLRALAEGNKGRKLTESALSEVPALHSLYKLASSKYGFERAANLVRSIIHVWNFAKDFINGASIGQLLGLENEKGEFCPRVYVEAGVSTVNRTWTVSHLPEILLPEGGLDILSDDQYLEGIQGKIKRGKLKGRNIHLEGTSDTYRERGKSGSLSVGFGGSTGIEFGFDIGDSRAKKVVHMPLHLDVEEEFEIIASRELKANGSQVEAGHLIIDTPNLSGRSTQDTFTESHFNFGLSTGGRIAIGGGRTNDKVTNHISYFRSRNLGEIRGVSSLSLLGFSIENMSLSEGAHLSHQPLYDSSRSYGAGVNLSLNSFISSSQNQRQGLTHVGDLWVHDRRQKGVTQSTFTEANGRFDINTNPSLTQNRGPIRERHYEAALVSFDLERLRKEVESVRTYFQTPPNRIPEKEEALPLETIADTTPNEEIPEFIPRPQKKPAIKKKGSERSLSQEEKEAFVQALFQQMLQEAGAFNEKEESLVEKDIRKLKELKEQNPFWIMSNEQIHERMALGKMLGAPLHVVDAVLNASLKRIAENGKRRHDRRIRGLRNLFKAFGWVDNKPLMEKTNSLAQPNIGQKTNRLGELAKALTSYCLQKMGKEEFAHRLLNSPSHQAERMEREFLIPREETEQYLEHAFSIGLVAIPIPGGAALLRFAKAPINSFKKIAASPLVKNPVKTISSVSKTVINRASLANQKITGSLLPFLREEFGGVEIGASLRKPIARALTPRDVGLEKVLTNPYVQHRASITVTENRAKVKIDWLDAPRKAFSFNSYNEHLFQLAHKHKGVKTLEIEILFSNRNFCKKWRERYKRELREYRVVGPKEFCRFEIPLIKSPKRTKQALKSKEEWKEIFRGKSYAIVDGGKGSHLKMKRANSPMVIIPANMNINIEKSLGKTLKQVEALDAKKASIEKSRLKKFIADESGAVPIRRFRKLLPGDAGLDAALFKKEPFKPQEKIYGRILPTRNSTMVVKIYRFKLQKGKVDWIQAKRHLQEMAWVNKATHVQIEFCPLTYYRAEKTYRLKARAPLNEKAETLSLVKKYRDLKLKDFGLLEENFKEVVSNHYIMNGTIGMEKRNLKIYLTNIKVPEEEKLNLFQIFQSFKLIARENGAKKIIIIFDRERRLTAEEKFVGFQLAFPRNWNKARVTWEIPLEEGSLRKVTKVNCRDLSSSAIYPKIDPQELLETGKPFLERARKVGDSLKHFFLDEGGAIALPFRRGQEFTLVQEEIKTLKNVSKTEIKPSPENYRVIAKTNTLEFQELHHHVKGAEISYVTGVRSDGAFIVFVEKLSNKNEIRLTRYYKNGLEEEAGSRTLELLVDPTLIKRLLTRIKKEAVVQGCNRILLEFPAKSLNKKPVKIGFNHFEYLGRKSENSFGLSRPKSEGVHSFEIALKENSSHESPSFFKKIVDNLMAVTQYNRLEPNSLYTSLIKSKTILLRHITDISHFGKEDISVWKGLISQNGFIGFTFIKQYEKGVVAELHYKNFIAIVKQKIFEDFISETVALEILHSLKLKHMLLPEPLGVGQFKGKYVLAKTKLEGDTLRNHFNHLASPLLSFSEQEELYLDLKKMALQAGKAMGELRQKSLKMEASSHRESFQQFANHMHREFITSQAILKGLGVHVEEDALIFLERLAKKADENPRMVSLVLSDIHGEQFVWCKEKSAFGYIDCETLVNLLDIEKRPFFYAEKDFYDFHALFIKNGMDHGISRERIDGFIESFNLGYFSECPLKLNKEYSAFFEIVKEIKVLKHIAYLLGEIKNISYARNFILEFNAKYKLPKEESRSELINIYKRLVDEAKQQKGKSSALIPLLGLERGDQGWKSDDEVFYREALLKRMNGGEE</sequence>
<dbReference type="Proteomes" id="UP000031552">
    <property type="component" value="Unassembled WGS sequence"/>
</dbReference>
<dbReference type="RefSeq" id="WP_041017641.1">
    <property type="nucleotide sequence ID" value="NZ_CCEJ010000005.1"/>
</dbReference>
<protein>
    <submittedName>
        <fullName evidence="1">Uncharacterized protein</fullName>
    </submittedName>
</protein>
<evidence type="ECO:0000313" key="1">
    <source>
        <dbReference type="EMBL" id="CDR34101.1"/>
    </source>
</evidence>
<dbReference type="STRING" id="1437425.CSEC_1281"/>
<keyword evidence="2" id="KW-1185">Reference proteome</keyword>
<reference evidence="1" key="2">
    <citation type="submission" date="2014-09" db="EMBL/GenBank/DDBJ databases">
        <title>Criblamydia sequanensis harbors a mega-plasmid encoding arsenite resistance.</title>
        <authorList>
            <person name="Bertelli C."/>
            <person name="Goesmann A."/>
            <person name="Greub G."/>
        </authorList>
    </citation>
    <scope>NUCLEOTIDE SEQUENCE [LARGE SCALE GENOMIC DNA]</scope>
    <source>
        <strain evidence="1">CRIB-18</strain>
    </source>
</reference>
<accession>A0A090CZ82</accession>
<name>A0A090CZ82_9BACT</name>
<organism evidence="1 2">
    <name type="scientific">Candidatus Criblamydia sequanensis CRIB-18</name>
    <dbReference type="NCBI Taxonomy" id="1437425"/>
    <lineage>
        <taxon>Bacteria</taxon>
        <taxon>Pseudomonadati</taxon>
        <taxon>Chlamydiota</taxon>
        <taxon>Chlamydiia</taxon>
        <taxon>Parachlamydiales</taxon>
        <taxon>Candidatus Criblamydiaceae</taxon>
        <taxon>Candidatus Criblamydia</taxon>
    </lineage>
</organism>